<keyword evidence="2" id="KW-1185">Reference proteome</keyword>
<sequence>MDLCKICILIKYYLNINIFLNKTKLQKPFLVTACPRNFRREGGLKINSKPFCATGWLLRQQLRIKFLAVNKYPSEFLSRRQVSRETSIVPCKFYAVASISPVPPAGSSLCEKFPANRDPRTRMSFHRAFSSLSPFSPSSLSLSARRLAREFVLLNVTHARHAARRTRKS</sequence>
<comment type="caution">
    <text evidence="1">The sequence shown here is derived from an EMBL/GenBank/DDBJ whole genome shotgun (WGS) entry which is preliminary data.</text>
</comment>
<proteinExistence type="predicted"/>
<protein>
    <submittedName>
        <fullName evidence="1">Uncharacterized protein</fullName>
    </submittedName>
</protein>
<dbReference type="AlphaFoldDB" id="A0AAW2EG56"/>
<evidence type="ECO:0000313" key="1">
    <source>
        <dbReference type="EMBL" id="KAL0102197.1"/>
    </source>
</evidence>
<reference evidence="1 2" key="1">
    <citation type="submission" date="2023-03" db="EMBL/GenBank/DDBJ databases">
        <title>High recombination rates correlate with genetic variation in Cardiocondyla obscurior ants.</title>
        <authorList>
            <person name="Errbii M."/>
        </authorList>
    </citation>
    <scope>NUCLEOTIDE SEQUENCE [LARGE SCALE GENOMIC DNA]</scope>
    <source>
        <strain evidence="1">Alpha-2009</strain>
        <tissue evidence="1">Whole body</tissue>
    </source>
</reference>
<dbReference type="EMBL" id="JADYXP020000023">
    <property type="protein sequence ID" value="KAL0102197.1"/>
    <property type="molecule type" value="Genomic_DNA"/>
</dbReference>
<dbReference type="Proteomes" id="UP001430953">
    <property type="component" value="Unassembled WGS sequence"/>
</dbReference>
<gene>
    <name evidence="1" type="ORF">PUN28_018618</name>
</gene>
<accession>A0AAW2EG56</accession>
<name>A0AAW2EG56_9HYME</name>
<evidence type="ECO:0000313" key="2">
    <source>
        <dbReference type="Proteomes" id="UP001430953"/>
    </source>
</evidence>
<organism evidence="1 2">
    <name type="scientific">Cardiocondyla obscurior</name>
    <dbReference type="NCBI Taxonomy" id="286306"/>
    <lineage>
        <taxon>Eukaryota</taxon>
        <taxon>Metazoa</taxon>
        <taxon>Ecdysozoa</taxon>
        <taxon>Arthropoda</taxon>
        <taxon>Hexapoda</taxon>
        <taxon>Insecta</taxon>
        <taxon>Pterygota</taxon>
        <taxon>Neoptera</taxon>
        <taxon>Endopterygota</taxon>
        <taxon>Hymenoptera</taxon>
        <taxon>Apocrita</taxon>
        <taxon>Aculeata</taxon>
        <taxon>Formicoidea</taxon>
        <taxon>Formicidae</taxon>
        <taxon>Myrmicinae</taxon>
        <taxon>Cardiocondyla</taxon>
    </lineage>
</organism>